<organism evidence="2 3">
    <name type="scientific">Rhamnella rubrinervis</name>
    <dbReference type="NCBI Taxonomy" id="2594499"/>
    <lineage>
        <taxon>Eukaryota</taxon>
        <taxon>Viridiplantae</taxon>
        <taxon>Streptophyta</taxon>
        <taxon>Embryophyta</taxon>
        <taxon>Tracheophyta</taxon>
        <taxon>Spermatophyta</taxon>
        <taxon>Magnoliopsida</taxon>
        <taxon>eudicotyledons</taxon>
        <taxon>Gunneridae</taxon>
        <taxon>Pentapetalae</taxon>
        <taxon>rosids</taxon>
        <taxon>fabids</taxon>
        <taxon>Rosales</taxon>
        <taxon>Rhamnaceae</taxon>
        <taxon>rhamnoid group</taxon>
        <taxon>Rhamneae</taxon>
        <taxon>Rhamnella</taxon>
    </lineage>
</organism>
<name>A0A8K0HN12_9ROSA</name>
<keyword evidence="3" id="KW-1185">Reference proteome</keyword>
<protein>
    <submittedName>
        <fullName evidence="2">Uncharacterized protein</fullName>
    </submittedName>
</protein>
<dbReference type="AlphaFoldDB" id="A0A8K0HN12"/>
<evidence type="ECO:0000256" key="1">
    <source>
        <dbReference type="SAM" id="MobiDB-lite"/>
    </source>
</evidence>
<dbReference type="EMBL" id="VOIH02000002">
    <property type="protein sequence ID" value="KAF3454499.1"/>
    <property type="molecule type" value="Genomic_DNA"/>
</dbReference>
<reference evidence="2" key="1">
    <citation type="submission" date="2020-03" db="EMBL/GenBank/DDBJ databases">
        <title>A high-quality chromosome-level genome assembly of a woody plant with both climbing and erect habits, Rhamnella rubrinervis.</title>
        <authorList>
            <person name="Lu Z."/>
            <person name="Yang Y."/>
            <person name="Zhu X."/>
            <person name="Sun Y."/>
        </authorList>
    </citation>
    <scope>NUCLEOTIDE SEQUENCE</scope>
    <source>
        <strain evidence="2">BYM</strain>
        <tissue evidence="2">Leaf</tissue>
    </source>
</reference>
<gene>
    <name evidence="2" type="ORF">FNV43_RR04947</name>
</gene>
<proteinExistence type="predicted"/>
<feature type="compositionally biased region" description="Polar residues" evidence="1">
    <location>
        <begin position="216"/>
        <end position="233"/>
    </location>
</feature>
<comment type="caution">
    <text evidence="2">The sequence shown here is derived from an EMBL/GenBank/DDBJ whole genome shotgun (WGS) entry which is preliminary data.</text>
</comment>
<evidence type="ECO:0000313" key="3">
    <source>
        <dbReference type="Proteomes" id="UP000796880"/>
    </source>
</evidence>
<dbReference type="Proteomes" id="UP000796880">
    <property type="component" value="Unassembled WGS sequence"/>
</dbReference>
<feature type="region of interest" description="Disordered" evidence="1">
    <location>
        <begin position="196"/>
        <end position="233"/>
    </location>
</feature>
<accession>A0A8K0HN12</accession>
<evidence type="ECO:0000313" key="2">
    <source>
        <dbReference type="EMBL" id="KAF3454499.1"/>
    </source>
</evidence>
<sequence length="285" mass="30415">MLMMRWKGSLSPILKAISYRQIHPSRGESALSKGSGADSLIWLGMSNLSLRYDMSLCLKTEGISVLIITGRMVISPDLLPPGPSTLMLGVRIGVPTLGLSACLGRGVPEEELAPRFEFFLTNCSSTTGSDPGDSIVGMRKGFEKPLKARGLESDLRLDRRRSITGRAKSIRECFSNRATVLVILASHFGSVGIGRIPRRGRGQDGGMSGATVVGKKSSQTQRPSLEVPSQMSQGLFGGSARKSTGLQGGAIITWFGEGLARTSEPGDGSVVMARNNFPWLECGKS</sequence>